<keyword evidence="2" id="KW-1185">Reference proteome</keyword>
<dbReference type="InterPro" id="IPR010148">
    <property type="entry name" value="CRISPR-assoc_prot_CT1975"/>
</dbReference>
<accession>A0ABN2LM69</accession>
<protein>
    <submittedName>
        <fullName evidence="1">Type I-E CRISPR-associated protein Cas7/Cse4/CasC</fullName>
    </submittedName>
</protein>
<evidence type="ECO:0000313" key="1">
    <source>
        <dbReference type="EMBL" id="GAA1793314.1"/>
    </source>
</evidence>
<organism evidence="1 2">
    <name type="scientific">Nostocoides veronense</name>
    <dbReference type="NCBI Taxonomy" id="330836"/>
    <lineage>
        <taxon>Bacteria</taxon>
        <taxon>Bacillati</taxon>
        <taxon>Actinomycetota</taxon>
        <taxon>Actinomycetes</taxon>
        <taxon>Micrococcales</taxon>
        <taxon>Intrasporangiaceae</taxon>
        <taxon>Nostocoides</taxon>
    </lineage>
</organism>
<gene>
    <name evidence="1" type="primary">cas7e</name>
    <name evidence="1" type="ORF">GCM10009811_17590</name>
</gene>
<reference evidence="1 2" key="1">
    <citation type="journal article" date="2019" name="Int. J. Syst. Evol. Microbiol.">
        <title>The Global Catalogue of Microorganisms (GCM) 10K type strain sequencing project: providing services to taxonomists for standard genome sequencing and annotation.</title>
        <authorList>
            <consortium name="The Broad Institute Genomics Platform"/>
            <consortium name="The Broad Institute Genome Sequencing Center for Infectious Disease"/>
            <person name="Wu L."/>
            <person name="Ma J."/>
        </authorList>
    </citation>
    <scope>NUCLEOTIDE SEQUENCE [LARGE SCALE GENOMIC DNA]</scope>
    <source>
        <strain evidence="1 2">JCM 15592</strain>
    </source>
</reference>
<dbReference type="Pfam" id="PF09344">
    <property type="entry name" value="Cas_CT1975"/>
    <property type="match status" value="1"/>
</dbReference>
<dbReference type="RefSeq" id="WP_344083715.1">
    <property type="nucleotide sequence ID" value="NZ_BAAAPO010000026.1"/>
</dbReference>
<comment type="caution">
    <text evidence="1">The sequence shown here is derived from an EMBL/GenBank/DDBJ whole genome shotgun (WGS) entry which is preliminary data.</text>
</comment>
<dbReference type="Proteomes" id="UP001499938">
    <property type="component" value="Unassembled WGS sequence"/>
</dbReference>
<evidence type="ECO:0000313" key="2">
    <source>
        <dbReference type="Proteomes" id="UP001499938"/>
    </source>
</evidence>
<dbReference type="EMBL" id="BAAAPO010000026">
    <property type="protein sequence ID" value="GAA1793314.1"/>
    <property type="molecule type" value="Genomic_DNA"/>
</dbReference>
<sequence length="377" mass="40187">MFVDIHILQSVPPSNLNRDDTGSPKTATYGGVMRARVSSQAWKRAVRKSYKAKLDASELGVRTKRALQLLVERMQAKDESVTSEVAAQKATTIIKALGMSVDEKKSKTQQKAIDAGEPSRTHLGTTQYLVFWSNRQLDRLADLALSAGEKVTKREAAEAADQEHGIDVALFGRMVADAADLNVDAAVQVAHALSTHAVTPEQDYYTAVDDQKVEEETGAGMIGTIEFSSSTLYRFATVDVEGLLANLGDAAATVRAVEAFVDSFATSMPTGKQNTFANRTVPDAVLVCVREDQPVSLVGAFEEPVVSGGGFVRGSAERLAKEYQDVAAFLGAPSASFLARKGDRTEAMDTIASSMPLATLVHAVGDTVRASLNSAGS</sequence>
<dbReference type="NCBIfam" id="TIGR01869">
    <property type="entry name" value="casC_Cse4"/>
    <property type="match status" value="1"/>
</dbReference>
<name>A0ABN2LM69_9MICO</name>
<proteinExistence type="predicted"/>